<gene>
    <name evidence="1" type="ORF">BDY19DRAFT_978732</name>
</gene>
<keyword evidence="2" id="KW-1185">Reference proteome</keyword>
<reference evidence="1" key="1">
    <citation type="journal article" date="2021" name="Environ. Microbiol.">
        <title>Gene family expansions and transcriptome signatures uncover fungal adaptations to wood decay.</title>
        <authorList>
            <person name="Hage H."/>
            <person name="Miyauchi S."/>
            <person name="Viragh M."/>
            <person name="Drula E."/>
            <person name="Min B."/>
            <person name="Chaduli D."/>
            <person name="Navarro D."/>
            <person name="Favel A."/>
            <person name="Norest M."/>
            <person name="Lesage-Meessen L."/>
            <person name="Balint B."/>
            <person name="Merenyi Z."/>
            <person name="de Eugenio L."/>
            <person name="Morin E."/>
            <person name="Martinez A.T."/>
            <person name="Baldrian P."/>
            <person name="Stursova M."/>
            <person name="Martinez M.J."/>
            <person name="Novotny C."/>
            <person name="Magnuson J.K."/>
            <person name="Spatafora J.W."/>
            <person name="Maurice S."/>
            <person name="Pangilinan J."/>
            <person name="Andreopoulos W."/>
            <person name="LaButti K."/>
            <person name="Hundley H."/>
            <person name="Na H."/>
            <person name="Kuo A."/>
            <person name="Barry K."/>
            <person name="Lipzen A."/>
            <person name="Henrissat B."/>
            <person name="Riley R."/>
            <person name="Ahrendt S."/>
            <person name="Nagy L.G."/>
            <person name="Grigoriev I.V."/>
            <person name="Martin F."/>
            <person name="Rosso M.N."/>
        </authorList>
    </citation>
    <scope>NUCLEOTIDE SEQUENCE</scope>
    <source>
        <strain evidence="1">CBS 384.51</strain>
    </source>
</reference>
<evidence type="ECO:0000313" key="2">
    <source>
        <dbReference type="Proteomes" id="UP001055072"/>
    </source>
</evidence>
<protein>
    <submittedName>
        <fullName evidence="1">Uncharacterized protein</fullName>
    </submittedName>
</protein>
<sequence>MINDFCTGDDFLVVWIRMMCNYLRCMYVCWYVSYVLTFKFTPNRRVLMLVIIRLYGYIYLRYMLTLISSIHEHVYVHPRKESYLDDYIIGIG</sequence>
<dbReference type="Proteomes" id="UP001055072">
    <property type="component" value="Unassembled WGS sequence"/>
</dbReference>
<proteinExistence type="predicted"/>
<accession>A0ACB8TMZ1</accession>
<evidence type="ECO:0000313" key="1">
    <source>
        <dbReference type="EMBL" id="KAI0083382.1"/>
    </source>
</evidence>
<dbReference type="EMBL" id="MU274969">
    <property type="protein sequence ID" value="KAI0083382.1"/>
    <property type="molecule type" value="Genomic_DNA"/>
</dbReference>
<name>A0ACB8TMZ1_9APHY</name>
<comment type="caution">
    <text evidence="1">The sequence shown here is derived from an EMBL/GenBank/DDBJ whole genome shotgun (WGS) entry which is preliminary data.</text>
</comment>
<organism evidence="1 2">
    <name type="scientific">Irpex rosettiformis</name>
    <dbReference type="NCBI Taxonomy" id="378272"/>
    <lineage>
        <taxon>Eukaryota</taxon>
        <taxon>Fungi</taxon>
        <taxon>Dikarya</taxon>
        <taxon>Basidiomycota</taxon>
        <taxon>Agaricomycotina</taxon>
        <taxon>Agaricomycetes</taxon>
        <taxon>Polyporales</taxon>
        <taxon>Irpicaceae</taxon>
        <taxon>Irpex</taxon>
    </lineage>
</organism>